<keyword evidence="3" id="KW-0808">Transferase</keyword>
<name>A0A3Q8EX94_9PROT</name>
<keyword evidence="4" id="KW-1185">Reference proteome</keyword>
<evidence type="ECO:0000313" key="3">
    <source>
        <dbReference type="EMBL" id="AWD32710.1"/>
    </source>
</evidence>
<gene>
    <name evidence="3" type="primary">glpE</name>
    <name evidence="3" type="ORF">CKSOR_00610</name>
</gene>
<reference evidence="3 4" key="1">
    <citation type="journal article" date="2018" name="Parasitology">
        <title>The reduced genome of Candidatus Kinetoplastibacterium sorsogonicusi, the endosymbiont of Kentomonas sorsogonicus (Trypanosomatidae): loss of the haem-synthesis pathway.</title>
        <authorList>
            <person name="Silva F.M."/>
            <person name="Kostygov A.Y."/>
            <person name="Spodareva V.V."/>
            <person name="Butenko A."/>
            <person name="Tossou R."/>
            <person name="Lukes J."/>
            <person name="Yurchenko V."/>
            <person name="Alves J.M.P."/>
        </authorList>
    </citation>
    <scope>NUCLEOTIDE SEQUENCE [LARGE SCALE GENOMIC DNA]</scope>
    <source>
        <strain evidence="3 4">MF-08</strain>
    </source>
</reference>
<keyword evidence="1" id="KW-1133">Transmembrane helix</keyword>
<dbReference type="PANTHER" id="PTHR43031">
    <property type="entry name" value="FAD-DEPENDENT OXIDOREDUCTASE"/>
    <property type="match status" value="1"/>
</dbReference>
<dbReference type="Proteomes" id="UP000266796">
    <property type="component" value="Chromosome"/>
</dbReference>
<dbReference type="KEGG" id="kso:CKSOR_00610"/>
<dbReference type="Gene3D" id="3.40.250.10">
    <property type="entry name" value="Rhodanese-like domain"/>
    <property type="match status" value="1"/>
</dbReference>
<keyword evidence="1" id="KW-0812">Transmembrane</keyword>
<feature type="transmembrane region" description="Helical" evidence="1">
    <location>
        <begin position="12"/>
        <end position="31"/>
    </location>
</feature>
<dbReference type="Pfam" id="PF00581">
    <property type="entry name" value="Rhodanese"/>
    <property type="match status" value="1"/>
</dbReference>
<dbReference type="SMART" id="SM00450">
    <property type="entry name" value="RHOD"/>
    <property type="match status" value="1"/>
</dbReference>
<organism evidence="3 4">
    <name type="scientific">Candidatus Kinetoplastidibacterium kentomonadis</name>
    <dbReference type="NCBI Taxonomy" id="1576550"/>
    <lineage>
        <taxon>Bacteria</taxon>
        <taxon>Pseudomonadati</taxon>
        <taxon>Pseudomonadota</taxon>
        <taxon>Betaproteobacteria</taxon>
        <taxon>Candidatus Kinetoplastidibacterium</taxon>
    </lineage>
</organism>
<dbReference type="PANTHER" id="PTHR43031:SF7">
    <property type="entry name" value="NITRIC OXIDE REDUCTASE FLRD-NAD(+) REDUCTASE"/>
    <property type="match status" value="1"/>
</dbReference>
<keyword evidence="1" id="KW-0472">Membrane</keyword>
<dbReference type="AlphaFoldDB" id="A0A3Q8EX94"/>
<dbReference type="CDD" id="cd00158">
    <property type="entry name" value="RHOD"/>
    <property type="match status" value="1"/>
</dbReference>
<accession>A0A3Q8EX94</accession>
<evidence type="ECO:0000256" key="1">
    <source>
        <dbReference type="SAM" id="Phobius"/>
    </source>
</evidence>
<evidence type="ECO:0000313" key="4">
    <source>
        <dbReference type="Proteomes" id="UP000266796"/>
    </source>
</evidence>
<evidence type="ECO:0000259" key="2">
    <source>
        <dbReference type="PROSITE" id="PS50206"/>
    </source>
</evidence>
<sequence>MNNIYFFADLYNITLLFIIFITGILIFISYFQKNNFILNMQDSLLFINRKNSLLIDIRSTDEYKISHISGSINIPAEKISSNNKIFITKKPIIFVCKNGNISKKLAILLQRQGIKIFIIDGGINLWVKNGLPLVQ</sequence>
<dbReference type="InterPro" id="IPR001763">
    <property type="entry name" value="Rhodanese-like_dom"/>
</dbReference>
<dbReference type="InterPro" id="IPR050229">
    <property type="entry name" value="GlpE_sulfurtransferase"/>
</dbReference>
<dbReference type="SUPFAM" id="SSF52821">
    <property type="entry name" value="Rhodanese/Cell cycle control phosphatase"/>
    <property type="match status" value="1"/>
</dbReference>
<dbReference type="OrthoDB" id="1445766at2"/>
<dbReference type="EC" id="2.8.1.1" evidence="3"/>
<feature type="domain" description="Rhodanese" evidence="2">
    <location>
        <begin position="48"/>
        <end position="135"/>
    </location>
</feature>
<proteinExistence type="predicted"/>
<protein>
    <submittedName>
        <fullName evidence="3">Thiosulfate sulfurtransferase GlpE</fullName>
        <ecNumber evidence="3">2.8.1.1</ecNumber>
    </submittedName>
</protein>
<dbReference type="InterPro" id="IPR036873">
    <property type="entry name" value="Rhodanese-like_dom_sf"/>
</dbReference>
<dbReference type="GO" id="GO:0004792">
    <property type="term" value="F:thiosulfate-cyanide sulfurtransferase activity"/>
    <property type="evidence" value="ECO:0007669"/>
    <property type="project" value="UniProtKB-EC"/>
</dbReference>
<dbReference type="PROSITE" id="PS50206">
    <property type="entry name" value="RHODANESE_3"/>
    <property type="match status" value="1"/>
</dbReference>
<dbReference type="RefSeq" id="WP_108674106.1">
    <property type="nucleotide sequence ID" value="NZ_CP025628.1"/>
</dbReference>
<dbReference type="EMBL" id="CP025628">
    <property type="protein sequence ID" value="AWD32710.1"/>
    <property type="molecule type" value="Genomic_DNA"/>
</dbReference>